<evidence type="ECO:0000256" key="2">
    <source>
        <dbReference type="SAM" id="MobiDB-lite"/>
    </source>
</evidence>
<keyword evidence="4" id="KW-1185">Reference proteome</keyword>
<feature type="compositionally biased region" description="Polar residues" evidence="2">
    <location>
        <begin position="1031"/>
        <end position="1041"/>
    </location>
</feature>
<organism evidence="3 4">
    <name type="scientific">Periplaneta americana</name>
    <name type="common">American cockroach</name>
    <name type="synonym">Blatta americana</name>
    <dbReference type="NCBI Taxonomy" id="6978"/>
    <lineage>
        <taxon>Eukaryota</taxon>
        <taxon>Metazoa</taxon>
        <taxon>Ecdysozoa</taxon>
        <taxon>Arthropoda</taxon>
        <taxon>Hexapoda</taxon>
        <taxon>Insecta</taxon>
        <taxon>Pterygota</taxon>
        <taxon>Neoptera</taxon>
        <taxon>Polyneoptera</taxon>
        <taxon>Dictyoptera</taxon>
        <taxon>Blattodea</taxon>
        <taxon>Blattoidea</taxon>
        <taxon>Blattidae</taxon>
        <taxon>Blattinae</taxon>
        <taxon>Periplaneta</taxon>
    </lineage>
</organism>
<feature type="compositionally biased region" description="Basic and acidic residues" evidence="2">
    <location>
        <begin position="1269"/>
        <end position="1278"/>
    </location>
</feature>
<name>A0ABQ8S728_PERAM</name>
<feature type="compositionally biased region" description="Basic and acidic residues" evidence="2">
    <location>
        <begin position="636"/>
        <end position="656"/>
    </location>
</feature>
<feature type="compositionally biased region" description="Basic and acidic residues" evidence="2">
    <location>
        <begin position="1051"/>
        <end position="1065"/>
    </location>
</feature>
<dbReference type="Gene3D" id="3.30.420.10">
    <property type="entry name" value="Ribonuclease H-like superfamily/Ribonuclease H"/>
    <property type="match status" value="1"/>
</dbReference>
<comment type="caution">
    <text evidence="3">The sequence shown here is derived from an EMBL/GenBank/DDBJ whole genome shotgun (WGS) entry which is preliminary data.</text>
</comment>
<feature type="coiled-coil region" evidence="1">
    <location>
        <begin position="162"/>
        <end position="196"/>
    </location>
</feature>
<feature type="compositionally biased region" description="Basic and acidic residues" evidence="2">
    <location>
        <begin position="1228"/>
        <end position="1240"/>
    </location>
</feature>
<feature type="region of interest" description="Disordered" evidence="2">
    <location>
        <begin position="1031"/>
        <end position="1065"/>
    </location>
</feature>
<proteinExistence type="predicted"/>
<feature type="region of interest" description="Disordered" evidence="2">
    <location>
        <begin position="583"/>
        <end position="660"/>
    </location>
</feature>
<dbReference type="PANTHER" id="PTHR46060:SF1">
    <property type="entry name" value="MARINER MOS1 TRANSPOSASE-LIKE PROTEIN"/>
    <property type="match status" value="1"/>
</dbReference>
<reference evidence="3 4" key="1">
    <citation type="journal article" date="2022" name="Allergy">
        <title>Genome assembly and annotation of Periplaneta americana reveal a comprehensive cockroach allergen profile.</title>
        <authorList>
            <person name="Wang L."/>
            <person name="Xiong Q."/>
            <person name="Saelim N."/>
            <person name="Wang L."/>
            <person name="Nong W."/>
            <person name="Wan A.T."/>
            <person name="Shi M."/>
            <person name="Liu X."/>
            <person name="Cao Q."/>
            <person name="Hui J.H.L."/>
            <person name="Sookrung N."/>
            <person name="Leung T.F."/>
            <person name="Tungtrongchitr A."/>
            <person name="Tsui S.K.W."/>
        </authorList>
    </citation>
    <scope>NUCLEOTIDE SEQUENCE [LARGE SCALE GENOMIC DNA]</scope>
    <source>
        <strain evidence="3">PWHHKU_190912</strain>
    </source>
</reference>
<dbReference type="InterPro" id="IPR052709">
    <property type="entry name" value="Transposase-MT_Hybrid"/>
</dbReference>
<accession>A0ABQ8S728</accession>
<feature type="coiled-coil region" evidence="1">
    <location>
        <begin position="688"/>
        <end position="718"/>
    </location>
</feature>
<feature type="region of interest" description="Disordered" evidence="2">
    <location>
        <begin position="1464"/>
        <end position="1506"/>
    </location>
</feature>
<gene>
    <name evidence="3" type="ORF">ANN_21880</name>
</gene>
<feature type="compositionally biased region" description="Polar residues" evidence="2">
    <location>
        <begin position="282"/>
        <end position="301"/>
    </location>
</feature>
<feature type="coiled-coil region" evidence="1">
    <location>
        <begin position="322"/>
        <end position="349"/>
    </location>
</feature>
<feature type="region of interest" description="Disordered" evidence="2">
    <location>
        <begin position="991"/>
        <end position="1014"/>
    </location>
</feature>
<feature type="compositionally biased region" description="Basic and acidic residues" evidence="2">
    <location>
        <begin position="1303"/>
        <end position="1316"/>
    </location>
</feature>
<dbReference type="Gene3D" id="1.10.10.1450">
    <property type="match status" value="1"/>
</dbReference>
<evidence type="ECO:0000313" key="4">
    <source>
        <dbReference type="Proteomes" id="UP001148838"/>
    </source>
</evidence>
<protein>
    <submittedName>
        <fullName evidence="3">Uncharacterized protein</fullName>
    </submittedName>
</protein>
<feature type="compositionally biased region" description="Basic and acidic residues" evidence="2">
    <location>
        <begin position="210"/>
        <end position="228"/>
    </location>
</feature>
<feature type="region of interest" description="Disordered" evidence="2">
    <location>
        <begin position="909"/>
        <end position="974"/>
    </location>
</feature>
<feature type="compositionally biased region" description="Basic and acidic residues" evidence="2">
    <location>
        <begin position="1191"/>
        <end position="1215"/>
    </location>
</feature>
<keyword evidence="1" id="KW-0175">Coiled coil</keyword>
<feature type="compositionally biased region" description="Basic and acidic residues" evidence="2">
    <location>
        <begin position="937"/>
        <end position="958"/>
    </location>
</feature>
<feature type="region of interest" description="Disordered" evidence="2">
    <location>
        <begin position="1190"/>
        <end position="1246"/>
    </location>
</feature>
<evidence type="ECO:0000313" key="3">
    <source>
        <dbReference type="EMBL" id="KAJ4429679.1"/>
    </source>
</evidence>
<dbReference type="InterPro" id="IPR036397">
    <property type="entry name" value="RNaseH_sf"/>
</dbReference>
<feature type="region of interest" description="Disordered" evidence="2">
    <location>
        <begin position="209"/>
        <end position="314"/>
    </location>
</feature>
<feature type="compositionally biased region" description="Acidic residues" evidence="2">
    <location>
        <begin position="915"/>
        <end position="936"/>
    </location>
</feature>
<dbReference type="EMBL" id="JAJSOF020000033">
    <property type="protein sequence ID" value="KAJ4429679.1"/>
    <property type="molecule type" value="Genomic_DNA"/>
</dbReference>
<sequence>MFSNIGKNVMDLEKTVTENIEDTTPELSFRTISEVISDEDTGTSTSSLRAENKEIQDVNGTQTSYRSDISTSKLNESEKLSRIKELLIKASCKSKRICDIDKLIEEKESVQSHMNLLNEKFKLLKKRAKTDMKYIQMRIRSHTEKGEEYLVPPLKKKQMSLVKNLEQARVENKGEYEKLMKEKVKIKQTLQQQKALIMSYLKSLQFRGRNLQEDHRSRSSLSDDDRRSISSNSATHIDLPSAPPSVEDEERPSSHGSEPSDNSGIVPIGNQEGSSKEVVTLLDTSSKQEQISVDKFNNSEAVTEYTPPTEAETDISDLGRRVRGLHEQLRKKKQKAEKLSREYRMKKKQQLRNEEQILLKQLQCFVCSSHFVIMSTEQRTNIKFCVLLHKTPAETLRLLEEAYGEAVMKKTPVYAWHKRFSGGRDTYAAADQQLQQMKQSLSDLIHHAFIPEGRTVTKELYVEILLRLRNAVRRKRPEKWVENNWFLMHDNAPAHRAIIVKNFLPRHNITDLSPPDYFLFPHLKSHLKGQRFNAEEEYDAYINKTRKELEDCRDNLTGTSLLSDKLLQEDKIQLPLFRDTTKHPSKKKLLKQEEIRQEEDNSMSEQSTILQSSGTVESSHQISPKNITSKTSTLKDQLKESLDVSSSRAEDPELKAQNDISENLDIKTALRSFITSGDNARQQSIPVEEDLEEVSEELEEVIEQVEDISENLEVQTDIEDERQWTSNSTVHTQNDESTINELLDKSDSVIQEVLMEELESKSVIEESIGIKLRSEVTEEMHTENPESTVHELLDQSDSPIQEVLVEKLESGSVIEELDEEKSSLQYDMQELPKRKHDLASDIQDIIEEKYDSASASGKTDSESVIQEYLDKFESDTATHDTLYSTQEPSINNERPVSRSFVQELVVSKEKSTIEEQGESVDEVESIPEEEEEDESDIVTRIEEKDVRSSFEQNLRDGEQYSSSFIDQTEEKVAASGTMNLSEDAVHDSVHDVLKHEETENDKKDVDEKREEMHKHDIRNLEEFHIVKESESLSVASEISETSFEKESEENVSNRDIVKSKEKNDEELSKKVERITDMIFQNLLKESLEKFETKNSEVNNRREFSDQLIKSTEDSEVHDRSEFGDQLIESTKNSEIHDKSEVYDKNESGSHIIESTKDSEVHDRSEFGSQMIESTKDSVYDKSEFGSQLIESTKDSEVHDKSEFGEELIESKKDSEVYDETESGGHLIENTKDSEVQERSEFGSLLVESTKVSEVHDKSEFDDELIEIERNSEVYDKNEPGSQLIGSTKDSEVHDKSEFDDELLETRKDSEVYDKNDSGGQLIESGESSEVHEENEFREQVIKSTENKVVLSETQDKTVNRVDNITNSILEQLLIESSLLLCSKKTTYVSTSKENDLSGEGKNEEVAAVGEVVAIGSPILTSEQSDRNGVNVRKRVSEILAESSGSLSSAKEKTRPQDFMITTYDVLSPEETPSHTPQPGFQHLCKPRGSKAPADVQNKTPAPDSHE</sequence>
<dbReference type="Proteomes" id="UP001148838">
    <property type="component" value="Unassembled WGS sequence"/>
</dbReference>
<evidence type="ECO:0000256" key="1">
    <source>
        <dbReference type="SAM" id="Coils"/>
    </source>
</evidence>
<feature type="region of interest" description="Disordered" evidence="2">
    <location>
        <begin position="1269"/>
        <end position="1333"/>
    </location>
</feature>
<dbReference type="PANTHER" id="PTHR46060">
    <property type="entry name" value="MARINER MOS1 TRANSPOSASE-LIKE PROTEIN"/>
    <property type="match status" value="1"/>
</dbReference>
<feature type="compositionally biased region" description="Polar residues" evidence="2">
    <location>
        <begin position="254"/>
        <end position="263"/>
    </location>
</feature>
<feature type="compositionally biased region" description="Basic and acidic residues" evidence="2">
    <location>
        <begin position="590"/>
        <end position="599"/>
    </location>
</feature>
<feature type="compositionally biased region" description="Polar residues" evidence="2">
    <location>
        <begin position="603"/>
        <end position="635"/>
    </location>
</feature>